<dbReference type="PANTHER" id="PTHR21049">
    <property type="entry name" value="RIBOPHORIN I"/>
    <property type="match status" value="1"/>
</dbReference>
<keyword evidence="12" id="KW-1185">Reference proteome</keyword>
<proteinExistence type="inferred from homology"/>
<evidence type="ECO:0000256" key="1">
    <source>
        <dbReference type="ARBA" id="ARBA00002791"/>
    </source>
</evidence>
<comment type="subcellular location">
    <subcellularLocation>
        <location evidence="2 10">Endoplasmic reticulum membrane</location>
        <topology evidence="2 10">Single-pass type I membrane protein</topology>
    </subcellularLocation>
</comment>
<dbReference type="EMBL" id="SEOQ01000001">
    <property type="protein sequence ID" value="TFY72960.1"/>
    <property type="molecule type" value="Genomic_DNA"/>
</dbReference>
<comment type="subunit">
    <text evidence="10">Component of the oligosaccharyltransferase (OST) complex.</text>
</comment>
<dbReference type="AlphaFoldDB" id="A0A4Y9ZFJ5"/>
<evidence type="ECO:0000256" key="2">
    <source>
        <dbReference type="ARBA" id="ARBA00004115"/>
    </source>
</evidence>
<keyword evidence="6 10" id="KW-0732">Signal</keyword>
<evidence type="ECO:0000256" key="4">
    <source>
        <dbReference type="ARBA" id="ARBA00008905"/>
    </source>
</evidence>
<organism evidence="11 12">
    <name type="scientific">Dentipellis fragilis</name>
    <dbReference type="NCBI Taxonomy" id="205917"/>
    <lineage>
        <taxon>Eukaryota</taxon>
        <taxon>Fungi</taxon>
        <taxon>Dikarya</taxon>
        <taxon>Basidiomycota</taxon>
        <taxon>Agaricomycotina</taxon>
        <taxon>Agaricomycetes</taxon>
        <taxon>Russulales</taxon>
        <taxon>Hericiaceae</taxon>
        <taxon>Dentipellis</taxon>
    </lineage>
</organism>
<dbReference type="GO" id="GO:0018279">
    <property type="term" value="P:protein N-linked glycosylation via asparagine"/>
    <property type="evidence" value="ECO:0007669"/>
    <property type="project" value="TreeGrafter"/>
</dbReference>
<keyword evidence="5" id="KW-0812">Transmembrane</keyword>
<dbReference type="PANTHER" id="PTHR21049:SF0">
    <property type="entry name" value="DOLICHYL-DIPHOSPHOOLIGOSACCHARIDE--PROTEIN GLYCOSYLTRANSFERASE SUBUNIT 1"/>
    <property type="match status" value="1"/>
</dbReference>
<evidence type="ECO:0000256" key="3">
    <source>
        <dbReference type="ARBA" id="ARBA00004922"/>
    </source>
</evidence>
<comment type="similarity">
    <text evidence="4 10">Belongs to the OST1 family.</text>
</comment>
<feature type="chain" id="PRO_5021482932" description="Dolichyl-diphosphooligosaccharide--protein glycosyltransferase subunit 1" evidence="10">
    <location>
        <begin position="24"/>
        <end position="487"/>
    </location>
</feature>
<comment type="caution">
    <text evidence="11">The sequence shown here is derived from an EMBL/GenBank/DDBJ whole genome shotgun (WGS) entry which is preliminary data.</text>
</comment>
<sequence>MTRRWRTIPLLLFSLLSPSLVYAAHSFENTAVVRTIELGGALVHVTTTYAVKSLENGSKDYVVSLSEDEAEKTSWIEAKIKGQSETLTIQTHALNPQDGVFLYNVQLPNALGVNGTITLVVDTVQTHATYPWPREAAQNEEQSLKYESDLFVLSPYKTATQRTKIRAPVPRIISFTTPEDLGPFTTDSVATKSGATITYGPFSSIPPSANKKFLEKHQKPVAVHYHYEYPVVEITKLVRTAEISHWGANLNIDNQIDLHNAGPTLKGQFSRLEHQSQMFYGRLAAHVLPAFNMHLPPGVHSPYFYDLIGNVSTSRFRPVPSVPKAAQANQFSVLELRPRYPVMGGWNYSFTLGWDSPLADSAAYDAATGQYIVAVPVHTPIAGSVVDDAEVKIIFPEGATDIEIFPPFPPLSESRSTHITYLDTTGRPAVTFKYKNLTEKHAGLIYASYKVPFSAHLQKTKAVATAFLGLFALALLTKRVDLRLIKA</sequence>
<evidence type="ECO:0000256" key="6">
    <source>
        <dbReference type="ARBA" id="ARBA00022729"/>
    </source>
</evidence>
<reference evidence="11 12" key="1">
    <citation type="submission" date="2019-02" db="EMBL/GenBank/DDBJ databases">
        <title>Genome sequencing of the rare red list fungi Dentipellis fragilis.</title>
        <authorList>
            <person name="Buettner E."/>
            <person name="Kellner H."/>
        </authorList>
    </citation>
    <scope>NUCLEOTIDE SEQUENCE [LARGE SCALE GENOMIC DNA]</scope>
    <source>
        <strain evidence="11 12">DSM 105465</strain>
    </source>
</reference>
<dbReference type="STRING" id="205917.A0A4Y9ZFJ5"/>
<comment type="function">
    <text evidence="1 10">Subunit of the oligosaccharyl transferase (OST) complex that catalyzes the initial transfer of a defined glycan (Glc(3)Man(9)GlcNAc(2) in eukaryotes) from the lipid carrier dolichol-pyrophosphate to an asparagine residue within an Asn-X-Ser/Thr consensus motif in nascent polypeptide chains, the first step in protein N-glycosylation. N-glycosylation occurs cotranslationally and the complex associates with the Sec61 complex at the channel-forming translocon complex that mediates protein translocation across the endoplasmic reticulum (ER). All subunits are required for a maximal enzyme activity.</text>
</comment>
<dbReference type="Pfam" id="PF04597">
    <property type="entry name" value="Ribophorin_I"/>
    <property type="match status" value="1"/>
</dbReference>
<keyword evidence="7 10" id="KW-0256">Endoplasmic reticulum</keyword>
<evidence type="ECO:0000256" key="7">
    <source>
        <dbReference type="ARBA" id="ARBA00022824"/>
    </source>
</evidence>
<name>A0A4Y9ZFJ5_9AGAM</name>
<evidence type="ECO:0000313" key="12">
    <source>
        <dbReference type="Proteomes" id="UP000298327"/>
    </source>
</evidence>
<evidence type="ECO:0000256" key="8">
    <source>
        <dbReference type="ARBA" id="ARBA00022989"/>
    </source>
</evidence>
<feature type="signal peptide" evidence="10">
    <location>
        <begin position="1"/>
        <end position="23"/>
    </location>
</feature>
<dbReference type="UniPathway" id="UPA00378"/>
<dbReference type="OrthoDB" id="310030at2759"/>
<evidence type="ECO:0000313" key="11">
    <source>
        <dbReference type="EMBL" id="TFY72960.1"/>
    </source>
</evidence>
<dbReference type="Proteomes" id="UP000298327">
    <property type="component" value="Unassembled WGS sequence"/>
</dbReference>
<keyword evidence="9" id="KW-0472">Membrane</keyword>
<evidence type="ECO:0000256" key="5">
    <source>
        <dbReference type="ARBA" id="ARBA00022692"/>
    </source>
</evidence>
<gene>
    <name evidence="11" type="ORF">EVG20_g29</name>
</gene>
<protein>
    <recommendedName>
        <fullName evidence="10">Dolichyl-diphosphooligosaccharide--protein glycosyltransferase subunit 1</fullName>
    </recommendedName>
</protein>
<comment type="pathway">
    <text evidence="3 10">Protein modification; protein glycosylation.</text>
</comment>
<evidence type="ECO:0000256" key="9">
    <source>
        <dbReference type="ARBA" id="ARBA00023136"/>
    </source>
</evidence>
<keyword evidence="8" id="KW-1133">Transmembrane helix</keyword>
<dbReference type="InterPro" id="IPR007676">
    <property type="entry name" value="Ribophorin_I"/>
</dbReference>
<evidence type="ECO:0000256" key="10">
    <source>
        <dbReference type="RuleBase" id="RU361143"/>
    </source>
</evidence>
<accession>A0A4Y9ZFJ5</accession>
<dbReference type="GO" id="GO:0008250">
    <property type="term" value="C:oligosaccharyltransferase complex"/>
    <property type="evidence" value="ECO:0007669"/>
    <property type="project" value="UniProtKB-UniRule"/>
</dbReference>